<dbReference type="InterPro" id="IPR008266">
    <property type="entry name" value="Tyr_kinase_AS"/>
</dbReference>
<dbReference type="EMBL" id="JH795863">
    <property type="protein sequence ID" value="EJU01942.1"/>
    <property type="molecule type" value="Genomic_DNA"/>
</dbReference>
<keyword evidence="3" id="KW-1185">Reference proteome</keyword>
<dbReference type="SUPFAM" id="SSF56112">
    <property type="entry name" value="Protein kinase-like (PK-like)"/>
    <property type="match status" value="1"/>
</dbReference>
<dbReference type="HOGENOM" id="CLU_599943_0_0_1"/>
<dbReference type="InterPro" id="IPR051681">
    <property type="entry name" value="Ser/Thr_Kinases-Pseudokinases"/>
</dbReference>
<evidence type="ECO:0000259" key="1">
    <source>
        <dbReference type="PROSITE" id="PS50011"/>
    </source>
</evidence>
<keyword evidence="2" id="KW-0808">Transferase</keyword>
<dbReference type="STRING" id="1858805.M5G7T2"/>
<dbReference type="Pfam" id="PF07714">
    <property type="entry name" value="PK_Tyr_Ser-Thr"/>
    <property type="match status" value="2"/>
</dbReference>
<dbReference type="InterPro" id="IPR036537">
    <property type="entry name" value="Adaptor_Cbl_N_dom_sf"/>
</dbReference>
<dbReference type="OMA" id="SEMLHIC"/>
<dbReference type="PANTHER" id="PTHR44329:SF214">
    <property type="entry name" value="PROTEIN KINASE DOMAIN-CONTAINING PROTEIN"/>
    <property type="match status" value="1"/>
</dbReference>
<dbReference type="Gene3D" id="1.20.930.20">
    <property type="entry name" value="Adaptor protein Cbl, N-terminal domain"/>
    <property type="match status" value="1"/>
</dbReference>
<name>M5G7T2_DACPD</name>
<evidence type="ECO:0000313" key="3">
    <source>
        <dbReference type="Proteomes" id="UP000030653"/>
    </source>
</evidence>
<dbReference type="PANTHER" id="PTHR44329">
    <property type="entry name" value="SERINE/THREONINE-PROTEIN KINASE TNNI3K-RELATED"/>
    <property type="match status" value="1"/>
</dbReference>
<dbReference type="Gene3D" id="3.30.200.20">
    <property type="entry name" value="Phosphorylase Kinase, domain 1"/>
    <property type="match status" value="1"/>
</dbReference>
<dbReference type="PROSITE" id="PS00109">
    <property type="entry name" value="PROTEIN_KINASE_TYR"/>
    <property type="match status" value="1"/>
</dbReference>
<proteinExistence type="predicted"/>
<dbReference type="InterPro" id="IPR000719">
    <property type="entry name" value="Prot_kinase_dom"/>
</dbReference>
<accession>M5G7T2</accession>
<organism evidence="2 3">
    <name type="scientific">Dacryopinax primogenitus (strain DJM 731)</name>
    <name type="common">Brown rot fungus</name>
    <dbReference type="NCBI Taxonomy" id="1858805"/>
    <lineage>
        <taxon>Eukaryota</taxon>
        <taxon>Fungi</taxon>
        <taxon>Dikarya</taxon>
        <taxon>Basidiomycota</taxon>
        <taxon>Agaricomycotina</taxon>
        <taxon>Dacrymycetes</taxon>
        <taxon>Dacrymycetales</taxon>
        <taxon>Dacrymycetaceae</taxon>
        <taxon>Dacryopinax</taxon>
    </lineage>
</organism>
<dbReference type="GO" id="GO:0007166">
    <property type="term" value="P:cell surface receptor signaling pathway"/>
    <property type="evidence" value="ECO:0007669"/>
    <property type="project" value="InterPro"/>
</dbReference>
<dbReference type="InterPro" id="IPR001245">
    <property type="entry name" value="Ser-Thr/Tyr_kinase_cat_dom"/>
</dbReference>
<dbReference type="OrthoDB" id="4062651at2759"/>
<evidence type="ECO:0000313" key="2">
    <source>
        <dbReference type="EMBL" id="EJU01942.1"/>
    </source>
</evidence>
<feature type="domain" description="Protein kinase" evidence="1">
    <location>
        <begin position="183"/>
        <end position="456"/>
    </location>
</feature>
<dbReference type="InterPro" id="IPR011009">
    <property type="entry name" value="Kinase-like_dom_sf"/>
</dbReference>
<dbReference type="PROSITE" id="PS50011">
    <property type="entry name" value="PROTEIN_KINASE_DOM"/>
    <property type="match status" value="1"/>
</dbReference>
<sequence length="456" mass="51775">MTRHLPGRRLRPRLSKLCLWSQCKTIEHALVQRSARLQSREVKEAVDKTRIALQSILDQSQTWLDNSQLRRSLNAHTIQCQLEEWNGKLNDCMQEFGRTIAFEILNVLFGLGAEASRFYDRMLNQGEAFTALLQAIERNTELMKKKDSLLMDRTEEMPIQCKQPTSQERNMLHASLQSQPQLPKVLPIVGLQGELEVDEHPTQTNTSSDLYRGRLEGRPVAVKRLRDANSNPARVANFMNEAYIWRALNHTNVLPFLGIHLSPTEETGIVTVWIPHGDAMHYINKKPDCYRRAIGIIHGDIRGSNILIDEVVDVTGVWPQARLTDFGLATSADGSPEVVHDATHASEMLHICRWLAPERCNSGPEGLAAPASDVFSFSRTILEITTGSKPFAKEASDFYLMKRLCTNDLWPDRPIGDIAKTIITDEVWELMMQMWASEPSVRSMMNEVQTNLERLL</sequence>
<dbReference type="AlphaFoldDB" id="M5G7T2"/>
<keyword evidence="2" id="KW-0418">Kinase</keyword>
<reference evidence="2 3" key="1">
    <citation type="journal article" date="2012" name="Science">
        <title>The Paleozoic origin of enzymatic lignin decomposition reconstructed from 31 fungal genomes.</title>
        <authorList>
            <person name="Floudas D."/>
            <person name="Binder M."/>
            <person name="Riley R."/>
            <person name="Barry K."/>
            <person name="Blanchette R.A."/>
            <person name="Henrissat B."/>
            <person name="Martinez A.T."/>
            <person name="Otillar R."/>
            <person name="Spatafora J.W."/>
            <person name="Yadav J.S."/>
            <person name="Aerts A."/>
            <person name="Benoit I."/>
            <person name="Boyd A."/>
            <person name="Carlson A."/>
            <person name="Copeland A."/>
            <person name="Coutinho P.M."/>
            <person name="de Vries R.P."/>
            <person name="Ferreira P."/>
            <person name="Findley K."/>
            <person name="Foster B."/>
            <person name="Gaskell J."/>
            <person name="Glotzer D."/>
            <person name="Gorecki P."/>
            <person name="Heitman J."/>
            <person name="Hesse C."/>
            <person name="Hori C."/>
            <person name="Igarashi K."/>
            <person name="Jurgens J.A."/>
            <person name="Kallen N."/>
            <person name="Kersten P."/>
            <person name="Kohler A."/>
            <person name="Kuees U."/>
            <person name="Kumar T.K.A."/>
            <person name="Kuo A."/>
            <person name="LaButti K."/>
            <person name="Larrondo L.F."/>
            <person name="Lindquist E."/>
            <person name="Ling A."/>
            <person name="Lombard V."/>
            <person name="Lucas S."/>
            <person name="Lundell T."/>
            <person name="Martin R."/>
            <person name="McLaughlin D.J."/>
            <person name="Morgenstern I."/>
            <person name="Morin E."/>
            <person name="Murat C."/>
            <person name="Nagy L.G."/>
            <person name="Nolan M."/>
            <person name="Ohm R.A."/>
            <person name="Patyshakuliyeva A."/>
            <person name="Rokas A."/>
            <person name="Ruiz-Duenas F.J."/>
            <person name="Sabat G."/>
            <person name="Salamov A."/>
            <person name="Samejima M."/>
            <person name="Schmutz J."/>
            <person name="Slot J.C."/>
            <person name="St John F."/>
            <person name="Stenlid J."/>
            <person name="Sun H."/>
            <person name="Sun S."/>
            <person name="Syed K."/>
            <person name="Tsang A."/>
            <person name="Wiebenga A."/>
            <person name="Young D."/>
            <person name="Pisabarro A."/>
            <person name="Eastwood D.C."/>
            <person name="Martin F."/>
            <person name="Cullen D."/>
            <person name="Grigoriev I.V."/>
            <person name="Hibbett D.S."/>
        </authorList>
    </citation>
    <scope>NUCLEOTIDE SEQUENCE [LARGE SCALE GENOMIC DNA]</scope>
    <source>
        <strain evidence="2 3">DJM-731 SS1</strain>
    </source>
</reference>
<dbReference type="GO" id="GO:0004674">
    <property type="term" value="F:protein serine/threonine kinase activity"/>
    <property type="evidence" value="ECO:0007669"/>
    <property type="project" value="TreeGrafter"/>
</dbReference>
<dbReference type="GeneID" id="63682496"/>
<gene>
    <name evidence="2" type="ORF">DACRYDRAFT_100190</name>
</gene>
<dbReference type="Proteomes" id="UP000030653">
    <property type="component" value="Unassembled WGS sequence"/>
</dbReference>
<dbReference type="Gene3D" id="1.10.510.10">
    <property type="entry name" value="Transferase(Phosphotransferase) domain 1"/>
    <property type="match status" value="1"/>
</dbReference>
<dbReference type="GO" id="GO:0005524">
    <property type="term" value="F:ATP binding"/>
    <property type="evidence" value="ECO:0007669"/>
    <property type="project" value="InterPro"/>
</dbReference>
<protein>
    <submittedName>
        <fullName evidence="2">Kinase-like protein</fullName>
    </submittedName>
</protein>
<dbReference type="RefSeq" id="XP_040628839.1">
    <property type="nucleotide sequence ID" value="XM_040767434.1"/>
</dbReference>